<evidence type="ECO:0000259" key="2">
    <source>
        <dbReference type="Pfam" id="PF01205"/>
    </source>
</evidence>
<dbReference type="SUPFAM" id="SSF54211">
    <property type="entry name" value="Ribosomal protein S5 domain 2-like"/>
    <property type="match status" value="1"/>
</dbReference>
<dbReference type="AlphaFoldDB" id="A0A348HFY3"/>
<evidence type="ECO:0000259" key="3">
    <source>
        <dbReference type="Pfam" id="PF09186"/>
    </source>
</evidence>
<evidence type="ECO:0000256" key="1">
    <source>
        <dbReference type="ARBA" id="ARBA00007665"/>
    </source>
</evidence>
<dbReference type="RefSeq" id="WP_084261911.1">
    <property type="nucleotide sequence ID" value="NZ_AP018933.1"/>
</dbReference>
<dbReference type="Pfam" id="PF01205">
    <property type="entry name" value="Impact_N"/>
    <property type="match status" value="1"/>
</dbReference>
<dbReference type="KEGG" id="zpl:ZBT109_1785"/>
<dbReference type="InterPro" id="IPR015269">
    <property type="entry name" value="UPF0029_Impact_C"/>
</dbReference>
<dbReference type="InterPro" id="IPR023582">
    <property type="entry name" value="Impact"/>
</dbReference>
<reference evidence="4 5" key="1">
    <citation type="submission" date="2018-09" db="EMBL/GenBank/DDBJ databases">
        <title>Zymobacter palmae IAM14233 (=T109) whole genome analysis.</title>
        <authorList>
            <person name="Yanase H."/>
        </authorList>
    </citation>
    <scope>NUCLEOTIDE SEQUENCE [LARGE SCALE GENOMIC DNA]</scope>
    <source>
        <strain evidence="4 5">IAM14233</strain>
    </source>
</reference>
<comment type="similarity">
    <text evidence="1">Belongs to the IMPACT family.</text>
</comment>
<evidence type="ECO:0000313" key="5">
    <source>
        <dbReference type="Proteomes" id="UP000267342"/>
    </source>
</evidence>
<accession>A0A348HFY3</accession>
<dbReference type="OrthoDB" id="9813771at2"/>
<dbReference type="InterPro" id="IPR036956">
    <property type="entry name" value="Impact_N_sf"/>
</dbReference>
<dbReference type="EMBL" id="AP018933">
    <property type="protein sequence ID" value="BBG30535.1"/>
    <property type="molecule type" value="Genomic_DNA"/>
</dbReference>
<dbReference type="InterPro" id="IPR001498">
    <property type="entry name" value="Impact_N"/>
</dbReference>
<dbReference type="Proteomes" id="UP000267342">
    <property type="component" value="Chromosome"/>
</dbReference>
<proteinExistence type="inferred from homology"/>
<organism evidence="4 5">
    <name type="scientific">Zymobacter palmae</name>
    <dbReference type="NCBI Taxonomy" id="33074"/>
    <lineage>
        <taxon>Bacteria</taxon>
        <taxon>Pseudomonadati</taxon>
        <taxon>Pseudomonadota</taxon>
        <taxon>Gammaproteobacteria</taxon>
        <taxon>Oceanospirillales</taxon>
        <taxon>Halomonadaceae</taxon>
        <taxon>Zymobacter group</taxon>
        <taxon>Zymobacter</taxon>
    </lineage>
</organism>
<gene>
    <name evidence="4" type="ORF">ZBT109_1785</name>
</gene>
<dbReference type="InterPro" id="IPR020568">
    <property type="entry name" value="Ribosomal_Su5_D2-typ_SF"/>
</dbReference>
<dbReference type="Gene3D" id="3.30.230.30">
    <property type="entry name" value="Impact, N-terminal domain"/>
    <property type="match status" value="1"/>
</dbReference>
<dbReference type="GO" id="GO:0006446">
    <property type="term" value="P:regulation of translational initiation"/>
    <property type="evidence" value="ECO:0007669"/>
    <property type="project" value="TreeGrafter"/>
</dbReference>
<evidence type="ECO:0000313" key="4">
    <source>
        <dbReference type="EMBL" id="BBG30535.1"/>
    </source>
</evidence>
<feature type="domain" description="UPF0029" evidence="3">
    <location>
        <begin position="154"/>
        <end position="192"/>
    </location>
</feature>
<name>A0A348HFY3_9GAMM</name>
<dbReference type="PANTHER" id="PTHR16301:SF20">
    <property type="entry name" value="IMPACT FAMILY MEMBER YIGZ"/>
    <property type="match status" value="1"/>
</dbReference>
<dbReference type="PANTHER" id="PTHR16301">
    <property type="entry name" value="IMPACT-RELATED"/>
    <property type="match status" value="1"/>
</dbReference>
<sequence>MSASTHGPTCFKVPVATLDEPHTHEIEVTKSRFITWIARCSTPDDAHLLLELARDAYPDARHHCPAFIAGPPGEQVDIGFSDDGEPGGTAGRPMFQAIDGSGLGEIGCVVIRYFGGIKLGTGGLVRAYTKAVLQALDTLPTEEYVVRLSLTLCVDFSDEHSARYWCEQQGGQISGVDYGADGVQLALAWPAGTPLDIDALSRQLHGTASLKDA</sequence>
<dbReference type="GO" id="GO:0005737">
    <property type="term" value="C:cytoplasm"/>
    <property type="evidence" value="ECO:0007669"/>
    <property type="project" value="TreeGrafter"/>
</dbReference>
<feature type="domain" description="Impact N-terminal" evidence="2">
    <location>
        <begin position="30"/>
        <end position="136"/>
    </location>
</feature>
<dbReference type="STRING" id="1123510.GCA_000620025_00969"/>
<protein>
    <submittedName>
        <fullName evidence="4">Uncharacterized conserved protein</fullName>
    </submittedName>
</protein>
<keyword evidence="5" id="KW-1185">Reference proteome</keyword>
<dbReference type="Pfam" id="PF09186">
    <property type="entry name" value="DUF1949"/>
    <property type="match status" value="1"/>
</dbReference>